<proteinExistence type="predicted"/>
<dbReference type="GO" id="GO:0016881">
    <property type="term" value="F:acid-amino acid ligase activity"/>
    <property type="evidence" value="ECO:0007669"/>
    <property type="project" value="InterPro"/>
</dbReference>
<name>A0A5C4S6N8_9FLAO</name>
<dbReference type="Gene3D" id="3.90.190.20">
    <property type="entry name" value="Mur ligase, C-terminal domain"/>
    <property type="match status" value="1"/>
</dbReference>
<organism evidence="2 3">
    <name type="scientific">Allotamlana fucoidanivorans</name>
    <dbReference type="NCBI Taxonomy" id="2583814"/>
    <lineage>
        <taxon>Bacteria</taxon>
        <taxon>Pseudomonadati</taxon>
        <taxon>Bacteroidota</taxon>
        <taxon>Flavobacteriia</taxon>
        <taxon>Flavobacteriales</taxon>
        <taxon>Flavobacteriaceae</taxon>
        <taxon>Allotamlana</taxon>
    </lineage>
</organism>
<dbReference type="Proteomes" id="UP000308713">
    <property type="component" value="Unassembled WGS sequence"/>
</dbReference>
<feature type="non-terminal residue" evidence="2">
    <location>
        <position position="93"/>
    </location>
</feature>
<dbReference type="EMBL" id="VDCS01000116">
    <property type="protein sequence ID" value="TNJ38975.1"/>
    <property type="molecule type" value="Genomic_DNA"/>
</dbReference>
<feature type="non-terminal residue" evidence="2">
    <location>
        <position position="1"/>
    </location>
</feature>
<dbReference type="InterPro" id="IPR004101">
    <property type="entry name" value="Mur_ligase_C"/>
</dbReference>
<comment type="caution">
    <text evidence="2">The sequence shown here is derived from an EMBL/GenBank/DDBJ whole genome shotgun (WGS) entry which is preliminary data.</text>
</comment>
<keyword evidence="3" id="KW-1185">Reference proteome</keyword>
<dbReference type="AlphaFoldDB" id="A0A5C4S6N8"/>
<evidence type="ECO:0000313" key="3">
    <source>
        <dbReference type="Proteomes" id="UP000308713"/>
    </source>
</evidence>
<dbReference type="SUPFAM" id="SSF53244">
    <property type="entry name" value="MurD-like peptide ligases, peptide-binding domain"/>
    <property type="match status" value="1"/>
</dbReference>
<evidence type="ECO:0000313" key="2">
    <source>
        <dbReference type="EMBL" id="TNJ38975.1"/>
    </source>
</evidence>
<reference evidence="2 3" key="1">
    <citation type="submission" date="2019-05" db="EMBL/GenBank/DDBJ databases">
        <title>Tamlana fucoidanivorans sp. nov., isolated from the surface of algae collected from Fujian province in China.</title>
        <authorList>
            <person name="Li J."/>
        </authorList>
    </citation>
    <scope>NUCLEOTIDE SEQUENCE [LARGE SCALE GENOMIC DNA]</scope>
    <source>
        <strain evidence="2 3">CW2-9</strain>
    </source>
</reference>
<dbReference type="InterPro" id="IPR036615">
    <property type="entry name" value="Mur_ligase_C_dom_sf"/>
</dbReference>
<dbReference type="PANTHER" id="PTHR23135:SF4">
    <property type="entry name" value="UDP-N-ACETYLMURAMOYL-L-ALANYL-D-GLUTAMATE--2,6-DIAMINOPIMELATE LIGASE MURE HOMOLOG, CHLOROPLASTIC"/>
    <property type="match status" value="1"/>
</dbReference>
<dbReference type="Pfam" id="PF02875">
    <property type="entry name" value="Mur_ligase_C"/>
    <property type="match status" value="1"/>
</dbReference>
<dbReference type="PANTHER" id="PTHR23135">
    <property type="entry name" value="MUR LIGASE FAMILY MEMBER"/>
    <property type="match status" value="1"/>
</dbReference>
<accession>A0A5C4S6N8</accession>
<keyword evidence="2" id="KW-0436">Ligase</keyword>
<protein>
    <submittedName>
        <fullName evidence="2">UDP-N-acetylmuramoyl-L-alanyl-D-glutamate--2, 6-diaminopimelate ligase</fullName>
    </submittedName>
</protein>
<feature type="domain" description="Mur ligase C-terminal" evidence="1">
    <location>
        <begin position="2"/>
        <end position="69"/>
    </location>
</feature>
<evidence type="ECO:0000259" key="1">
    <source>
        <dbReference type="Pfam" id="PF02875"/>
    </source>
</evidence>
<gene>
    <name evidence="2" type="ORF">FGF67_17125</name>
</gene>
<sequence length="93" mass="10527">GKIVEHFAKIAIITSDNPRSEEPKTIMEEILSGFTKKEKVLMIEDRKEAIKKALELKENDDLVVILGKGDETTQEIKGIKYPFSDKVVVNEIL</sequence>